<evidence type="ECO:0000313" key="3">
    <source>
        <dbReference type="Proteomes" id="UP000791080"/>
    </source>
</evidence>
<feature type="region of interest" description="Disordered" evidence="1">
    <location>
        <begin position="69"/>
        <end position="88"/>
    </location>
</feature>
<evidence type="ECO:0000256" key="1">
    <source>
        <dbReference type="SAM" id="MobiDB-lite"/>
    </source>
</evidence>
<dbReference type="EMBL" id="AUBJ02000001">
    <property type="protein sequence ID" value="MCP2330290.1"/>
    <property type="molecule type" value="Genomic_DNA"/>
</dbReference>
<keyword evidence="3" id="KW-1185">Reference proteome</keyword>
<dbReference type="Proteomes" id="UP000791080">
    <property type="component" value="Unassembled WGS sequence"/>
</dbReference>
<protein>
    <submittedName>
        <fullName evidence="2">Uncharacterized protein</fullName>
    </submittedName>
</protein>
<gene>
    <name evidence="2" type="ORF">G443_000560</name>
</gene>
<dbReference type="SUPFAM" id="SSF159501">
    <property type="entry name" value="EreA/ChaN-like"/>
    <property type="match status" value="1"/>
</dbReference>
<proteinExistence type="predicted"/>
<accession>A0ABT1JCR8</accession>
<name>A0ABT1JCR8_ACTCY</name>
<sequence length="103" mass="11192">MVIRWRTSCELASGRDPPARGPARRPRDAATAFGTRGSDVPRPDSLEGLLSTLPDARTVVDPARLASALDREPAPRVPADHTYFPLDPATTDQTDAIIFVRDI</sequence>
<organism evidence="2 3">
    <name type="scientific">Actinoalloteichus caeruleus DSM 43889</name>
    <dbReference type="NCBI Taxonomy" id="1120930"/>
    <lineage>
        <taxon>Bacteria</taxon>
        <taxon>Bacillati</taxon>
        <taxon>Actinomycetota</taxon>
        <taxon>Actinomycetes</taxon>
        <taxon>Pseudonocardiales</taxon>
        <taxon>Pseudonocardiaceae</taxon>
        <taxon>Actinoalloteichus</taxon>
        <taxon>Actinoalloteichus cyanogriseus</taxon>
    </lineage>
</organism>
<comment type="caution">
    <text evidence="2">The sequence shown here is derived from an EMBL/GenBank/DDBJ whole genome shotgun (WGS) entry which is preliminary data.</text>
</comment>
<reference evidence="2 3" key="1">
    <citation type="submission" date="2022-06" db="EMBL/GenBank/DDBJ databases">
        <title>Genomic Encyclopedia of Type Strains, Phase I: the one thousand microbial genomes (KMG-I) project.</title>
        <authorList>
            <person name="Kyrpides N."/>
        </authorList>
    </citation>
    <scope>NUCLEOTIDE SEQUENCE [LARGE SCALE GENOMIC DNA]</scope>
    <source>
        <strain evidence="2 3">DSM 43889</strain>
    </source>
</reference>
<feature type="region of interest" description="Disordered" evidence="1">
    <location>
        <begin position="1"/>
        <end position="48"/>
    </location>
</feature>
<evidence type="ECO:0000313" key="2">
    <source>
        <dbReference type="EMBL" id="MCP2330290.1"/>
    </source>
</evidence>